<organism evidence="1">
    <name type="scientific">Anguilla anguilla</name>
    <name type="common">European freshwater eel</name>
    <name type="synonym">Muraena anguilla</name>
    <dbReference type="NCBI Taxonomy" id="7936"/>
    <lineage>
        <taxon>Eukaryota</taxon>
        <taxon>Metazoa</taxon>
        <taxon>Chordata</taxon>
        <taxon>Craniata</taxon>
        <taxon>Vertebrata</taxon>
        <taxon>Euteleostomi</taxon>
        <taxon>Actinopterygii</taxon>
        <taxon>Neopterygii</taxon>
        <taxon>Teleostei</taxon>
        <taxon>Anguilliformes</taxon>
        <taxon>Anguillidae</taxon>
        <taxon>Anguilla</taxon>
    </lineage>
</organism>
<reference evidence="1" key="1">
    <citation type="submission" date="2014-11" db="EMBL/GenBank/DDBJ databases">
        <authorList>
            <person name="Amaro Gonzalez C."/>
        </authorList>
    </citation>
    <scope>NUCLEOTIDE SEQUENCE</scope>
</reference>
<protein>
    <submittedName>
        <fullName evidence="1">Uncharacterized protein</fullName>
    </submittedName>
</protein>
<dbReference type="AlphaFoldDB" id="A0A0E9RVL2"/>
<proteinExistence type="predicted"/>
<evidence type="ECO:0000313" key="1">
    <source>
        <dbReference type="EMBL" id="JAH32827.1"/>
    </source>
</evidence>
<name>A0A0E9RVL2_ANGAN</name>
<reference evidence="1" key="2">
    <citation type="journal article" date="2015" name="Fish Shellfish Immunol.">
        <title>Early steps in the European eel (Anguilla anguilla)-Vibrio vulnificus interaction in the gills: Role of the RtxA13 toxin.</title>
        <authorList>
            <person name="Callol A."/>
            <person name="Pajuelo D."/>
            <person name="Ebbesson L."/>
            <person name="Teles M."/>
            <person name="MacKenzie S."/>
            <person name="Amaro C."/>
        </authorList>
    </citation>
    <scope>NUCLEOTIDE SEQUENCE</scope>
</reference>
<sequence>MGVLQHLMANFENNCITPSQGTQSKNTITH</sequence>
<dbReference type="EMBL" id="GBXM01075750">
    <property type="protein sequence ID" value="JAH32827.1"/>
    <property type="molecule type" value="Transcribed_RNA"/>
</dbReference>
<accession>A0A0E9RVL2</accession>